<evidence type="ECO:0000313" key="6">
    <source>
        <dbReference type="Proteomes" id="UP000584374"/>
    </source>
</evidence>
<evidence type="ECO:0000313" key="5">
    <source>
        <dbReference type="EMBL" id="MBB5156998.1"/>
    </source>
</evidence>
<dbReference type="GO" id="GO:0003700">
    <property type="term" value="F:DNA-binding transcription factor activity"/>
    <property type="evidence" value="ECO:0007669"/>
    <property type="project" value="InterPro"/>
</dbReference>
<dbReference type="Pfam" id="PF00392">
    <property type="entry name" value="GntR"/>
    <property type="match status" value="1"/>
</dbReference>
<evidence type="ECO:0000256" key="3">
    <source>
        <dbReference type="ARBA" id="ARBA00023163"/>
    </source>
</evidence>
<dbReference type="InterPro" id="IPR000524">
    <property type="entry name" value="Tscrpt_reg_HTH_GntR"/>
</dbReference>
<reference evidence="5 6" key="1">
    <citation type="submission" date="2020-08" db="EMBL/GenBank/DDBJ databases">
        <title>Sequencing the genomes of 1000 actinobacteria strains.</title>
        <authorList>
            <person name="Klenk H.-P."/>
        </authorList>
    </citation>
    <scope>NUCLEOTIDE SEQUENCE [LARGE SCALE GENOMIC DNA]</scope>
    <source>
        <strain evidence="5 6">DSM 45584</strain>
    </source>
</reference>
<dbReference type="PANTHER" id="PTHR43537">
    <property type="entry name" value="TRANSCRIPTIONAL REGULATOR, GNTR FAMILY"/>
    <property type="match status" value="1"/>
</dbReference>
<evidence type="ECO:0000256" key="2">
    <source>
        <dbReference type="ARBA" id="ARBA00023125"/>
    </source>
</evidence>
<dbReference type="Gene3D" id="1.20.120.530">
    <property type="entry name" value="GntR ligand-binding domain-like"/>
    <property type="match status" value="1"/>
</dbReference>
<accession>A0A840QE95</accession>
<keyword evidence="2 5" id="KW-0238">DNA-binding</keyword>
<dbReference type="EMBL" id="JACHIW010000001">
    <property type="protein sequence ID" value="MBB5156998.1"/>
    <property type="molecule type" value="Genomic_DNA"/>
</dbReference>
<dbReference type="GO" id="GO:0003677">
    <property type="term" value="F:DNA binding"/>
    <property type="evidence" value="ECO:0007669"/>
    <property type="project" value="UniProtKB-KW"/>
</dbReference>
<dbReference type="InterPro" id="IPR036390">
    <property type="entry name" value="WH_DNA-bd_sf"/>
</dbReference>
<dbReference type="Proteomes" id="UP000584374">
    <property type="component" value="Unassembled WGS sequence"/>
</dbReference>
<proteinExistence type="predicted"/>
<comment type="caution">
    <text evidence="5">The sequence shown here is derived from an EMBL/GenBank/DDBJ whole genome shotgun (WGS) entry which is preliminary data.</text>
</comment>
<dbReference type="PANTHER" id="PTHR43537:SF20">
    <property type="entry name" value="HTH-TYPE TRANSCRIPTIONAL REPRESSOR GLAR"/>
    <property type="match status" value="1"/>
</dbReference>
<evidence type="ECO:0000259" key="4">
    <source>
        <dbReference type="PROSITE" id="PS50949"/>
    </source>
</evidence>
<keyword evidence="3" id="KW-0804">Transcription</keyword>
<keyword evidence="6" id="KW-1185">Reference proteome</keyword>
<evidence type="ECO:0000256" key="1">
    <source>
        <dbReference type="ARBA" id="ARBA00023015"/>
    </source>
</evidence>
<keyword evidence="1" id="KW-0805">Transcription regulation</keyword>
<protein>
    <submittedName>
        <fullName evidence="5">DNA-binding GntR family transcriptional regulator</fullName>
    </submittedName>
</protein>
<dbReference type="RefSeq" id="WP_184728024.1">
    <property type="nucleotide sequence ID" value="NZ_JACHIW010000001.1"/>
</dbReference>
<dbReference type="SMART" id="SM00895">
    <property type="entry name" value="FCD"/>
    <property type="match status" value="1"/>
</dbReference>
<dbReference type="SUPFAM" id="SSF46785">
    <property type="entry name" value="Winged helix' DNA-binding domain"/>
    <property type="match status" value="1"/>
</dbReference>
<name>A0A840QE95_9PSEU</name>
<dbReference type="PROSITE" id="PS50949">
    <property type="entry name" value="HTH_GNTR"/>
    <property type="match status" value="1"/>
</dbReference>
<dbReference type="CDD" id="cd07377">
    <property type="entry name" value="WHTH_GntR"/>
    <property type="match status" value="1"/>
</dbReference>
<dbReference type="InterPro" id="IPR008920">
    <property type="entry name" value="TF_FadR/GntR_C"/>
</dbReference>
<dbReference type="AlphaFoldDB" id="A0A840QE95"/>
<organism evidence="5 6">
    <name type="scientific">Saccharopolyspora phatthalungensis</name>
    <dbReference type="NCBI Taxonomy" id="664693"/>
    <lineage>
        <taxon>Bacteria</taxon>
        <taxon>Bacillati</taxon>
        <taxon>Actinomycetota</taxon>
        <taxon>Actinomycetes</taxon>
        <taxon>Pseudonocardiales</taxon>
        <taxon>Pseudonocardiaceae</taxon>
        <taxon>Saccharopolyspora</taxon>
    </lineage>
</organism>
<dbReference type="InterPro" id="IPR011711">
    <property type="entry name" value="GntR_C"/>
</dbReference>
<sequence length="229" mass="25853">MTERAANDSQSLTDRVTDQLRDAIFAHEFKPGDRLAATALANRFSVSATPLREAFARLAGEGWVSYLPQRGVRVAEISVKEMEEIYELRTMLEPMALRRSVAAGDDAWRDEVDQAFRRMQDAGGDNVTELTGRAYAAYEEVHVEFHKTTLRCCDSAWLLRIAELLTDQSRRFRQLSQPIRTDYGSVADEHRAIMQACLDGDEDAAAEAVLIHMNNTRKAILQWAEESTD</sequence>
<dbReference type="Gene3D" id="1.10.10.10">
    <property type="entry name" value="Winged helix-like DNA-binding domain superfamily/Winged helix DNA-binding domain"/>
    <property type="match status" value="1"/>
</dbReference>
<gene>
    <name evidence="5" type="ORF">BJ970_004532</name>
</gene>
<dbReference type="InterPro" id="IPR036388">
    <property type="entry name" value="WH-like_DNA-bd_sf"/>
</dbReference>
<feature type="domain" description="HTH gntR-type" evidence="4">
    <location>
        <begin position="10"/>
        <end position="77"/>
    </location>
</feature>
<dbReference type="SUPFAM" id="SSF48008">
    <property type="entry name" value="GntR ligand-binding domain-like"/>
    <property type="match status" value="1"/>
</dbReference>
<dbReference type="Pfam" id="PF07729">
    <property type="entry name" value="FCD"/>
    <property type="match status" value="1"/>
</dbReference>
<dbReference type="SMART" id="SM00345">
    <property type="entry name" value="HTH_GNTR"/>
    <property type="match status" value="1"/>
</dbReference>